<dbReference type="PANTHER" id="PTHR43833:SF9">
    <property type="entry name" value="POTASSIUM CHANNEL PROTEIN YUGO-RELATED"/>
    <property type="match status" value="1"/>
</dbReference>
<dbReference type="GO" id="GO:0005886">
    <property type="term" value="C:plasma membrane"/>
    <property type="evidence" value="ECO:0007669"/>
    <property type="project" value="UniProtKB-SubCell"/>
</dbReference>
<evidence type="ECO:0000256" key="1">
    <source>
        <dbReference type="ARBA" id="ARBA00004651"/>
    </source>
</evidence>
<feature type="transmembrane region" description="Helical" evidence="2">
    <location>
        <begin position="197"/>
        <end position="222"/>
    </location>
</feature>
<dbReference type="Pfam" id="PF07885">
    <property type="entry name" value="Ion_trans_2"/>
    <property type="match status" value="1"/>
</dbReference>
<organism evidence="4 5">
    <name type="scientific">Natronoglomus mannanivorans</name>
    <dbReference type="NCBI Taxonomy" id="2979990"/>
    <lineage>
        <taxon>Archaea</taxon>
        <taxon>Methanobacteriati</taxon>
        <taxon>Methanobacteriota</taxon>
        <taxon>Stenosarchaea group</taxon>
        <taxon>Halobacteria</taxon>
        <taxon>Halobacteriales</taxon>
        <taxon>Natrialbaceae</taxon>
        <taxon>Natronoglomus</taxon>
    </lineage>
</organism>
<comment type="caution">
    <text evidence="4">The sequence shown here is derived from an EMBL/GenBank/DDBJ whole genome shotgun (WGS) entry which is preliminary data.</text>
</comment>
<feature type="transmembrane region" description="Helical" evidence="2">
    <location>
        <begin position="53"/>
        <end position="74"/>
    </location>
</feature>
<evidence type="ECO:0000313" key="5">
    <source>
        <dbReference type="Proteomes" id="UP001321018"/>
    </source>
</evidence>
<gene>
    <name evidence="4" type="ORF">OB960_00350</name>
</gene>
<dbReference type="SUPFAM" id="SSF81324">
    <property type="entry name" value="Voltage-gated potassium channels"/>
    <property type="match status" value="1"/>
</dbReference>
<dbReference type="RefSeq" id="WP_338001718.1">
    <property type="nucleotide sequence ID" value="NZ_JAOPKA010000001.1"/>
</dbReference>
<keyword evidence="2" id="KW-0472">Membrane</keyword>
<protein>
    <submittedName>
        <fullName evidence="4">NAD-binding protein</fullName>
    </submittedName>
</protein>
<dbReference type="SUPFAM" id="SSF51735">
    <property type="entry name" value="NAD(P)-binding Rossmann-fold domains"/>
    <property type="match status" value="1"/>
</dbReference>
<dbReference type="Proteomes" id="UP001321018">
    <property type="component" value="Unassembled WGS sequence"/>
</dbReference>
<comment type="subcellular location">
    <subcellularLocation>
        <location evidence="1">Cell membrane</location>
        <topology evidence="1">Multi-pass membrane protein</topology>
    </subcellularLocation>
</comment>
<feature type="domain" description="RCK N-terminal" evidence="3">
    <location>
        <begin position="241"/>
        <end position="359"/>
    </location>
</feature>
<evidence type="ECO:0000256" key="2">
    <source>
        <dbReference type="SAM" id="Phobius"/>
    </source>
</evidence>
<feature type="transmembrane region" description="Helical" evidence="2">
    <location>
        <begin position="105"/>
        <end position="127"/>
    </location>
</feature>
<dbReference type="PANTHER" id="PTHR43833">
    <property type="entry name" value="POTASSIUM CHANNEL PROTEIN 2-RELATED-RELATED"/>
    <property type="match status" value="1"/>
</dbReference>
<feature type="transmembrane region" description="Helical" evidence="2">
    <location>
        <begin position="139"/>
        <end position="159"/>
    </location>
</feature>
<dbReference type="InterPro" id="IPR050721">
    <property type="entry name" value="Trk_Ktr_HKT_K-transport"/>
</dbReference>
<reference evidence="4" key="1">
    <citation type="submission" date="2022-09" db="EMBL/GenBank/DDBJ databases">
        <title>Enrichment on poylsaccharides allowed isolation of novel metabolic and taxonomic groups of Haloarchaea.</title>
        <authorList>
            <person name="Sorokin D.Y."/>
            <person name="Elcheninov A.G."/>
            <person name="Khizhniak T.V."/>
            <person name="Kolganova T.V."/>
            <person name="Kublanov I.V."/>
        </authorList>
    </citation>
    <scope>NUCLEOTIDE SEQUENCE</scope>
    <source>
        <strain evidence="4">AArc-xg1-1</strain>
    </source>
</reference>
<dbReference type="InterPro" id="IPR003148">
    <property type="entry name" value="RCK_N"/>
</dbReference>
<evidence type="ECO:0000313" key="4">
    <source>
        <dbReference type="EMBL" id="MCU4739851.1"/>
    </source>
</evidence>
<dbReference type="GO" id="GO:0006813">
    <property type="term" value="P:potassium ion transport"/>
    <property type="evidence" value="ECO:0007669"/>
    <property type="project" value="InterPro"/>
</dbReference>
<dbReference type="Pfam" id="PF02254">
    <property type="entry name" value="TrkA_N"/>
    <property type="match status" value="1"/>
</dbReference>
<dbReference type="PROSITE" id="PS51201">
    <property type="entry name" value="RCK_N"/>
    <property type="match status" value="1"/>
</dbReference>
<accession>A0AAP3DZX2</accession>
<keyword evidence="2" id="KW-1133">Transmembrane helix</keyword>
<evidence type="ECO:0000259" key="3">
    <source>
        <dbReference type="PROSITE" id="PS51201"/>
    </source>
</evidence>
<proteinExistence type="predicted"/>
<name>A0AAP3DZX2_9EURY</name>
<sequence>MLERLGRDRLRPRPSGRAVVWLVAAIALVSIGTGVAAIVTEPTLGTTGTLGELQAVAEFSGTVVGFALLVTAWGMRRGYRLAYVAAAVLVFLSAAHGVVQSRLLSVPLVVVSVGGLVVLVFTSERFTRSSSLTLDATQLGALIAIVGVFCYGTAGAYALRAEFTGVETVVDAVYFTLVTASTVGYGDVHPTNDGARLFAISLVILGPATVAVAVGSLFGPAIDRRLSRTGSRVADRPTDRAARVVVLGYDETTARFVRALAANATILVVTPDDDVASRFERNRTGDDDVAVLVGDPTDESTLEQADLETATAVLVATGDDAQNSYTVLAAREATDARLVVVTEDGRTDALERAGADVAIDPDALLVDAVAGATLEGENVAAEW</sequence>
<dbReference type="Gene3D" id="3.40.50.720">
    <property type="entry name" value="NAD(P)-binding Rossmann-like Domain"/>
    <property type="match status" value="1"/>
</dbReference>
<dbReference type="EMBL" id="JAOPKA010000001">
    <property type="protein sequence ID" value="MCU4739851.1"/>
    <property type="molecule type" value="Genomic_DNA"/>
</dbReference>
<dbReference type="AlphaFoldDB" id="A0AAP3DZX2"/>
<feature type="transmembrane region" description="Helical" evidence="2">
    <location>
        <begin position="81"/>
        <end position="99"/>
    </location>
</feature>
<keyword evidence="2" id="KW-0812">Transmembrane</keyword>
<dbReference type="Gene3D" id="1.10.287.70">
    <property type="match status" value="1"/>
</dbReference>
<dbReference type="InterPro" id="IPR013099">
    <property type="entry name" value="K_chnl_dom"/>
</dbReference>
<dbReference type="InterPro" id="IPR036291">
    <property type="entry name" value="NAD(P)-bd_dom_sf"/>
</dbReference>